<keyword evidence="1" id="KW-0813">Transport</keyword>
<dbReference type="InterPro" id="IPR051782">
    <property type="entry name" value="ABC_Transporter_VariousFunc"/>
</dbReference>
<evidence type="ECO:0000313" key="6">
    <source>
        <dbReference type="Proteomes" id="UP000176288"/>
    </source>
</evidence>
<dbReference type="GO" id="GO:0016887">
    <property type="term" value="F:ATP hydrolysis activity"/>
    <property type="evidence" value="ECO:0007669"/>
    <property type="project" value="InterPro"/>
</dbReference>
<keyword evidence="2" id="KW-0547">Nucleotide-binding</keyword>
<evidence type="ECO:0000256" key="1">
    <source>
        <dbReference type="ARBA" id="ARBA00022448"/>
    </source>
</evidence>
<dbReference type="Gene3D" id="3.40.50.300">
    <property type="entry name" value="P-loop containing nucleotide triphosphate hydrolases"/>
    <property type="match status" value="1"/>
</dbReference>
<gene>
    <name evidence="5" type="ORF">BK816_08400</name>
</gene>
<evidence type="ECO:0000256" key="3">
    <source>
        <dbReference type="ARBA" id="ARBA00022840"/>
    </source>
</evidence>
<dbReference type="GO" id="GO:0005524">
    <property type="term" value="F:ATP binding"/>
    <property type="evidence" value="ECO:0007669"/>
    <property type="project" value="UniProtKB-KW"/>
</dbReference>
<dbReference type="AlphaFoldDB" id="A0A1D9MLX0"/>
<keyword evidence="6" id="KW-1185">Reference proteome</keyword>
<protein>
    <recommendedName>
        <fullName evidence="4">ABC transporter domain-containing protein</fullName>
    </recommendedName>
</protein>
<dbReference type="InterPro" id="IPR027417">
    <property type="entry name" value="P-loop_NTPase"/>
</dbReference>
<evidence type="ECO:0000256" key="2">
    <source>
        <dbReference type="ARBA" id="ARBA00022741"/>
    </source>
</evidence>
<sequence length="99" mass="11062">MNQENVLEFNRVTKRYDNVCLNLSLQVPRGYITGFVGANGAGKTTTLRLALGLAHPDSREVTKLDHNQVGVVFDTPHYPDNLRLGQLSGQVANFYTNWD</sequence>
<proteinExistence type="predicted"/>
<dbReference type="Pfam" id="PF00005">
    <property type="entry name" value="ABC_tran"/>
    <property type="match status" value="1"/>
</dbReference>
<dbReference type="PANTHER" id="PTHR42939:SF3">
    <property type="entry name" value="ABC TRANSPORTER ATP-BINDING COMPONENT"/>
    <property type="match status" value="1"/>
</dbReference>
<name>A0A1D9MLX0_9ACTO</name>
<evidence type="ECO:0000259" key="4">
    <source>
        <dbReference type="Pfam" id="PF00005"/>
    </source>
</evidence>
<accession>A0A1D9MLX0</accession>
<dbReference type="Proteomes" id="UP000176288">
    <property type="component" value="Chromosome"/>
</dbReference>
<dbReference type="EMBL" id="CP017812">
    <property type="protein sequence ID" value="AOZ73294.1"/>
    <property type="molecule type" value="Genomic_DNA"/>
</dbReference>
<dbReference type="SUPFAM" id="SSF52540">
    <property type="entry name" value="P-loop containing nucleoside triphosphate hydrolases"/>
    <property type="match status" value="1"/>
</dbReference>
<dbReference type="STRING" id="1912795.BK816_08400"/>
<evidence type="ECO:0000313" key="5">
    <source>
        <dbReference type="EMBL" id="AOZ73294.1"/>
    </source>
</evidence>
<organism evidence="5 6">
    <name type="scientific">Boudabousia tangfeifanii</name>
    <dbReference type="NCBI Taxonomy" id="1912795"/>
    <lineage>
        <taxon>Bacteria</taxon>
        <taxon>Bacillati</taxon>
        <taxon>Actinomycetota</taxon>
        <taxon>Actinomycetes</taxon>
        <taxon>Actinomycetales</taxon>
        <taxon>Actinomycetaceae</taxon>
        <taxon>Boudabousia</taxon>
    </lineage>
</organism>
<feature type="domain" description="ABC transporter" evidence="4">
    <location>
        <begin position="22"/>
        <end position="77"/>
    </location>
</feature>
<dbReference type="OrthoDB" id="9804819at2"/>
<reference evidence="5 6" key="1">
    <citation type="submission" date="2016-10" db="EMBL/GenBank/DDBJ databases">
        <title>Actinomyces aegypiusis sp. nov., isolated from the Aegypius monachus in Qinghai Tibet Plateau China.</title>
        <authorList>
            <person name="Wang Y."/>
        </authorList>
    </citation>
    <scope>NUCLEOTIDE SEQUENCE [LARGE SCALE GENOMIC DNA]</scope>
    <source>
        <strain evidence="5 6">VUL4_3</strain>
    </source>
</reference>
<keyword evidence="3" id="KW-0067">ATP-binding</keyword>
<dbReference type="InterPro" id="IPR003439">
    <property type="entry name" value="ABC_transporter-like_ATP-bd"/>
</dbReference>
<dbReference type="KEGG" id="avu:BK816_08400"/>
<dbReference type="PANTHER" id="PTHR42939">
    <property type="entry name" value="ABC TRANSPORTER ATP-BINDING PROTEIN ALBC-RELATED"/>
    <property type="match status" value="1"/>
</dbReference>